<dbReference type="EMBL" id="JBHTMO010000001">
    <property type="protein sequence ID" value="MFD1392037.1"/>
    <property type="molecule type" value="Genomic_DNA"/>
</dbReference>
<keyword evidence="2" id="KW-1185">Reference proteome</keyword>
<dbReference type="RefSeq" id="WP_125584495.1">
    <property type="nucleotide sequence ID" value="NZ_JBHTMO010000001.1"/>
</dbReference>
<organism evidence="1 2">
    <name type="scientific">Lacticaseibacillus jixianensis</name>
    <dbReference type="NCBI Taxonomy" id="2486012"/>
    <lineage>
        <taxon>Bacteria</taxon>
        <taxon>Bacillati</taxon>
        <taxon>Bacillota</taxon>
        <taxon>Bacilli</taxon>
        <taxon>Lactobacillales</taxon>
        <taxon>Lactobacillaceae</taxon>
        <taxon>Lacticaseibacillus</taxon>
    </lineage>
</organism>
<evidence type="ECO:0000313" key="2">
    <source>
        <dbReference type="Proteomes" id="UP001597249"/>
    </source>
</evidence>
<evidence type="ECO:0008006" key="3">
    <source>
        <dbReference type="Google" id="ProtNLM"/>
    </source>
</evidence>
<reference evidence="2" key="1">
    <citation type="journal article" date="2019" name="Int. J. Syst. Evol. Microbiol.">
        <title>The Global Catalogue of Microorganisms (GCM) 10K type strain sequencing project: providing services to taxonomists for standard genome sequencing and annotation.</title>
        <authorList>
            <consortium name="The Broad Institute Genomics Platform"/>
            <consortium name="The Broad Institute Genome Sequencing Center for Infectious Disease"/>
            <person name="Wu L."/>
            <person name="Ma J."/>
        </authorList>
    </citation>
    <scope>NUCLEOTIDE SEQUENCE [LARGE SCALE GENOMIC DNA]</scope>
    <source>
        <strain evidence="2">CCM 8911</strain>
    </source>
</reference>
<protein>
    <recommendedName>
        <fullName evidence="3">Nucleoside 2-deoxyribosyltransferase</fullName>
    </recommendedName>
</protein>
<dbReference type="Proteomes" id="UP001597249">
    <property type="component" value="Unassembled WGS sequence"/>
</dbReference>
<sequence length="143" mass="16026">MQDLISIGIIAPISATFKHSADFFKLTRQYISEALPKDIYKEPSLVSDKEGNDRLNRIIGGLVDSDVVVVDKTDKNPNVMLELGMRAAFDLPFVLIQLESQEYPSVFKMQDIIPIPNTNDESTINNFKARLLEKGQPSCQSPQ</sequence>
<evidence type="ECO:0000313" key="1">
    <source>
        <dbReference type="EMBL" id="MFD1392037.1"/>
    </source>
</evidence>
<gene>
    <name evidence="1" type="ORF">ACFQ3L_00340</name>
</gene>
<name>A0ABW4B7A0_9LACO</name>
<comment type="caution">
    <text evidence="1">The sequence shown here is derived from an EMBL/GenBank/DDBJ whole genome shotgun (WGS) entry which is preliminary data.</text>
</comment>
<accession>A0ABW4B7A0</accession>
<proteinExistence type="predicted"/>